<sequence>MYKLLNIKESAMTRVLNLQNQDTLTIDECFDDSALYSLENFDFMKLNELYDCKILLFGKILDSPENNSVVCQIEDTVTIGKRELFKVTVNGLIYYTTKFDSITTKNFYFKFIGKDVIQVNDVIHSSFL</sequence>
<protein>
    <submittedName>
        <fullName evidence="1">Uncharacterized protein</fullName>
    </submittedName>
</protein>
<comment type="caution">
    <text evidence="1">The sequence shown here is derived from an EMBL/GenBank/DDBJ whole genome shotgun (WGS) entry which is preliminary data.</text>
</comment>
<proteinExistence type="predicted"/>
<dbReference type="EMBL" id="SODD01000003">
    <property type="protein sequence ID" value="TDW25777.1"/>
    <property type="molecule type" value="Genomic_DNA"/>
</dbReference>
<dbReference type="AlphaFoldDB" id="A0A4R8ABF1"/>
<organism evidence="1 2">
    <name type="scientific">Breznakia blatticola</name>
    <dbReference type="NCBI Taxonomy" id="1754012"/>
    <lineage>
        <taxon>Bacteria</taxon>
        <taxon>Bacillati</taxon>
        <taxon>Bacillota</taxon>
        <taxon>Erysipelotrichia</taxon>
        <taxon>Erysipelotrichales</taxon>
        <taxon>Erysipelotrichaceae</taxon>
        <taxon>Breznakia</taxon>
    </lineage>
</organism>
<dbReference type="Proteomes" id="UP000294743">
    <property type="component" value="Unassembled WGS sequence"/>
</dbReference>
<reference evidence="1 2" key="1">
    <citation type="submission" date="2019-03" db="EMBL/GenBank/DDBJ databases">
        <title>Genomic Encyclopedia of Type Strains, Phase IV (KMG-IV): sequencing the most valuable type-strain genomes for metagenomic binning, comparative biology and taxonomic classification.</title>
        <authorList>
            <person name="Goeker M."/>
        </authorList>
    </citation>
    <scope>NUCLEOTIDE SEQUENCE [LARGE SCALE GENOMIC DNA]</scope>
    <source>
        <strain evidence="1 2">DSM 28867</strain>
    </source>
</reference>
<dbReference type="OrthoDB" id="2087898at2"/>
<gene>
    <name evidence="1" type="ORF">EDD63_10364</name>
</gene>
<name>A0A4R8ABF1_9FIRM</name>
<evidence type="ECO:0000313" key="1">
    <source>
        <dbReference type="EMBL" id="TDW25777.1"/>
    </source>
</evidence>
<evidence type="ECO:0000313" key="2">
    <source>
        <dbReference type="Proteomes" id="UP000294743"/>
    </source>
</evidence>
<accession>A0A4R8ABF1</accession>
<dbReference type="RefSeq" id="WP_134167849.1">
    <property type="nucleotide sequence ID" value="NZ_SODD01000003.1"/>
</dbReference>
<keyword evidence="2" id="KW-1185">Reference proteome</keyword>